<evidence type="ECO:0000256" key="1">
    <source>
        <dbReference type="SAM" id="Phobius"/>
    </source>
</evidence>
<keyword evidence="2" id="KW-1185">Reference proteome</keyword>
<proteinExistence type="predicted"/>
<dbReference type="InterPro" id="IPR036364">
    <property type="entry name" value="SEA_dom_sf"/>
</dbReference>
<keyword evidence="1" id="KW-1133">Transmembrane helix</keyword>
<organism evidence="2 3">
    <name type="scientific">Acrobeloides nanus</name>
    <dbReference type="NCBI Taxonomy" id="290746"/>
    <lineage>
        <taxon>Eukaryota</taxon>
        <taxon>Metazoa</taxon>
        <taxon>Ecdysozoa</taxon>
        <taxon>Nematoda</taxon>
        <taxon>Chromadorea</taxon>
        <taxon>Rhabditida</taxon>
        <taxon>Tylenchina</taxon>
        <taxon>Cephalobomorpha</taxon>
        <taxon>Cephaloboidea</taxon>
        <taxon>Cephalobidae</taxon>
        <taxon>Acrobeloides</taxon>
    </lineage>
</organism>
<evidence type="ECO:0000313" key="3">
    <source>
        <dbReference type="WBParaSite" id="ACRNAN_scaffold11959.g11034.t1"/>
    </source>
</evidence>
<keyword evidence="1" id="KW-0812">Transmembrane</keyword>
<keyword evidence="1" id="KW-0472">Membrane</keyword>
<dbReference type="AlphaFoldDB" id="A0A914CMH6"/>
<dbReference type="Proteomes" id="UP000887540">
    <property type="component" value="Unplaced"/>
</dbReference>
<feature type="transmembrane region" description="Helical" evidence="1">
    <location>
        <begin position="38"/>
        <end position="63"/>
    </location>
</feature>
<evidence type="ECO:0000313" key="2">
    <source>
        <dbReference type="Proteomes" id="UP000887540"/>
    </source>
</evidence>
<sequence>MASSGWHNRDVYGKPKTNLPKSTENATTFTYSYNRTKIVLIILSAILLFSLVGLIIVIIILFATGVFTTRTTIATTTTPSPLNPGLVNKTFICSFNILDQANTAYSNTNSFEYLQSMLMINNAIGIMVTQSSLRDVTPSYDVISLANRGSDVNVQFRITISVPSSSTVNFQTILNLLQTGLPIFENQLNNTTVDPNSISVNMV</sequence>
<dbReference type="WBParaSite" id="ACRNAN_scaffold11959.g11034.t1">
    <property type="protein sequence ID" value="ACRNAN_scaffold11959.g11034.t1"/>
    <property type="gene ID" value="ACRNAN_scaffold11959.g11034"/>
</dbReference>
<reference evidence="3" key="1">
    <citation type="submission" date="2022-11" db="UniProtKB">
        <authorList>
            <consortium name="WormBaseParasite"/>
        </authorList>
    </citation>
    <scope>IDENTIFICATION</scope>
</reference>
<accession>A0A914CMH6</accession>
<protein>
    <submittedName>
        <fullName evidence="3">SEA domain-containing protein</fullName>
    </submittedName>
</protein>
<dbReference type="SUPFAM" id="SSF82671">
    <property type="entry name" value="SEA domain"/>
    <property type="match status" value="1"/>
</dbReference>
<name>A0A914CMH6_9BILA</name>